<keyword evidence="5" id="KW-0072">Autophagy</keyword>
<reference evidence="7" key="1">
    <citation type="submission" date="2025-08" db="UniProtKB">
        <authorList>
            <consortium name="Ensembl"/>
        </authorList>
    </citation>
    <scope>IDENTIFICATION</scope>
</reference>
<dbReference type="InterPro" id="IPR007135">
    <property type="entry name" value="Atg3/Atg10"/>
</dbReference>
<dbReference type="Pfam" id="PF03987">
    <property type="entry name" value="Autophagy_act_C"/>
    <property type="match status" value="1"/>
</dbReference>
<comment type="similarity">
    <text evidence="1">Belongs to the ATG10 family.</text>
</comment>
<dbReference type="Gene3D" id="3.30.1460.50">
    <property type="match status" value="1"/>
</dbReference>
<dbReference type="GO" id="GO:0000045">
    <property type="term" value="P:autophagosome assembly"/>
    <property type="evidence" value="ECO:0007669"/>
    <property type="project" value="TreeGrafter"/>
</dbReference>
<accession>A0A8C4QVI6</accession>
<keyword evidence="3" id="KW-0808">Transferase</keyword>
<organism evidence="7 8">
    <name type="scientific">Eptatretus burgeri</name>
    <name type="common">Inshore hagfish</name>
    <dbReference type="NCBI Taxonomy" id="7764"/>
    <lineage>
        <taxon>Eukaryota</taxon>
        <taxon>Metazoa</taxon>
        <taxon>Chordata</taxon>
        <taxon>Craniata</taxon>
        <taxon>Vertebrata</taxon>
        <taxon>Cyclostomata</taxon>
        <taxon>Myxini</taxon>
        <taxon>Myxiniformes</taxon>
        <taxon>Myxinidae</taxon>
        <taxon>Eptatretinae</taxon>
        <taxon>Eptatretus</taxon>
    </lineage>
</organism>
<dbReference type="GO" id="GO:0000422">
    <property type="term" value="P:autophagy of mitochondrion"/>
    <property type="evidence" value="ECO:0007669"/>
    <property type="project" value="TreeGrafter"/>
</dbReference>
<sequence length="304" mass="33682">MCVKFHNLLVFFDVPQNNSVECGYLCIVVSCVHGLNSMLGMKDAPGGGYLRKVELVNLPSIGTESTDLYLQCETSFEVEDDSACTFTSEKGLAARFEYHVVYSPSYAVPVLYLNAHTLDGRRLSLDSILSRASLTLRVGLYGAGASRVSGAESQDGDEDDGLAECAVRWDGLTQQEHPLLGHPFYVLHPCRTAQLLQPIVSLARAERRQLNYLCRYDGTKYALTRNPDTRGGRLAHRGCATPTPPDQSRLKKEMQIFFVVSFLFFFLSFSDPRGGSPSLTHVVVLHLLLVDFFVSQPTVFIETS</sequence>
<evidence type="ECO:0000256" key="5">
    <source>
        <dbReference type="ARBA" id="ARBA00023006"/>
    </source>
</evidence>
<dbReference type="GeneTree" id="ENSGT00390000000924"/>
<dbReference type="GO" id="GO:0005829">
    <property type="term" value="C:cytosol"/>
    <property type="evidence" value="ECO:0007669"/>
    <property type="project" value="TreeGrafter"/>
</dbReference>
<name>A0A8C4QVI6_EPTBU</name>
<dbReference type="GO" id="GO:0032446">
    <property type="term" value="P:protein modification by small protein conjugation"/>
    <property type="evidence" value="ECO:0007669"/>
    <property type="project" value="TreeGrafter"/>
</dbReference>
<dbReference type="AlphaFoldDB" id="A0A8C4QVI6"/>
<protein>
    <recommendedName>
        <fullName evidence="2">Ubiquitin-like-conjugating enzyme ATG10</fullName>
    </recommendedName>
    <alternativeName>
        <fullName evidence="6">Autophagy-related protein 10</fullName>
    </alternativeName>
</protein>
<dbReference type="Ensembl" id="ENSEBUT00000021072.1">
    <property type="protein sequence ID" value="ENSEBUP00000020496.1"/>
    <property type="gene ID" value="ENSEBUG00000012698.1"/>
</dbReference>
<keyword evidence="4" id="KW-0833">Ubl conjugation pathway</keyword>
<evidence type="ECO:0000256" key="6">
    <source>
        <dbReference type="ARBA" id="ARBA00029833"/>
    </source>
</evidence>
<evidence type="ECO:0000256" key="4">
    <source>
        <dbReference type="ARBA" id="ARBA00022786"/>
    </source>
</evidence>
<keyword evidence="8" id="KW-1185">Reference proteome</keyword>
<evidence type="ECO:0000313" key="7">
    <source>
        <dbReference type="Ensembl" id="ENSEBUP00000020496.1"/>
    </source>
</evidence>
<evidence type="ECO:0000313" key="8">
    <source>
        <dbReference type="Proteomes" id="UP000694388"/>
    </source>
</evidence>
<dbReference type="Proteomes" id="UP000694388">
    <property type="component" value="Unplaced"/>
</dbReference>
<dbReference type="PANTHER" id="PTHR14957">
    <property type="entry name" value="UBIQUITIN-LIKE-CONJUGATING ENZYME ATG10"/>
    <property type="match status" value="1"/>
</dbReference>
<evidence type="ECO:0000256" key="2">
    <source>
        <dbReference type="ARBA" id="ARBA00021099"/>
    </source>
</evidence>
<evidence type="ECO:0000256" key="3">
    <source>
        <dbReference type="ARBA" id="ARBA00022679"/>
    </source>
</evidence>
<proteinExistence type="inferred from homology"/>
<evidence type="ECO:0000256" key="1">
    <source>
        <dbReference type="ARBA" id="ARBA00005696"/>
    </source>
</evidence>
<reference evidence="7" key="2">
    <citation type="submission" date="2025-09" db="UniProtKB">
        <authorList>
            <consortium name="Ensembl"/>
        </authorList>
    </citation>
    <scope>IDENTIFICATION</scope>
</reference>
<dbReference type="GO" id="GO:0061651">
    <property type="term" value="F:Atg12 conjugating enzyme activity"/>
    <property type="evidence" value="ECO:0007669"/>
    <property type="project" value="TreeGrafter"/>
</dbReference>
<dbReference type="PANTHER" id="PTHR14957:SF1">
    <property type="entry name" value="UBIQUITIN-LIKE-CONJUGATING ENZYME ATG10"/>
    <property type="match status" value="1"/>
</dbReference>